<reference evidence="4" key="2">
    <citation type="journal article" date="2024" name="Plant">
        <title>Genomic evolution and insights into agronomic trait innovations of Sesamum species.</title>
        <authorList>
            <person name="Miao H."/>
            <person name="Wang L."/>
            <person name="Qu L."/>
            <person name="Liu H."/>
            <person name="Sun Y."/>
            <person name="Le M."/>
            <person name="Wang Q."/>
            <person name="Wei S."/>
            <person name="Zheng Y."/>
            <person name="Lin W."/>
            <person name="Duan Y."/>
            <person name="Cao H."/>
            <person name="Xiong S."/>
            <person name="Wang X."/>
            <person name="Wei L."/>
            <person name="Li C."/>
            <person name="Ma Q."/>
            <person name="Ju M."/>
            <person name="Zhao R."/>
            <person name="Li G."/>
            <person name="Mu C."/>
            <person name="Tian Q."/>
            <person name="Mei H."/>
            <person name="Zhang T."/>
            <person name="Gao T."/>
            <person name="Zhang H."/>
        </authorList>
    </citation>
    <scope>NUCLEOTIDE SEQUENCE</scope>
    <source>
        <strain evidence="4">K16</strain>
    </source>
</reference>
<evidence type="ECO:0000256" key="2">
    <source>
        <dbReference type="SAM" id="MobiDB-lite"/>
    </source>
</evidence>
<keyword evidence="5" id="KW-1185">Reference proteome</keyword>
<keyword evidence="1" id="KW-0175">Coiled coil</keyword>
<feature type="region of interest" description="Disordered" evidence="2">
    <location>
        <begin position="82"/>
        <end position="101"/>
    </location>
</feature>
<evidence type="ECO:0000256" key="1">
    <source>
        <dbReference type="SAM" id="Coils"/>
    </source>
</evidence>
<evidence type="ECO:0000313" key="5">
    <source>
        <dbReference type="Proteomes" id="UP001289374"/>
    </source>
</evidence>
<dbReference type="PANTHER" id="PTHR36607:SF20">
    <property type="entry name" value="AMINOTRANSFERASE-LIKE PLANT MOBILE DOMAIN-CONTAINING PROTEIN"/>
    <property type="match status" value="1"/>
</dbReference>
<dbReference type="InterPro" id="IPR019557">
    <property type="entry name" value="AminoTfrase-like_pln_mobile"/>
</dbReference>
<dbReference type="AlphaFoldDB" id="A0AAE1TB11"/>
<comment type="caution">
    <text evidence="4">The sequence shown here is derived from an EMBL/GenBank/DDBJ whole genome shotgun (WGS) entry which is preliminary data.</text>
</comment>
<feature type="compositionally biased region" description="Basic residues" evidence="2">
    <location>
        <begin position="82"/>
        <end position="99"/>
    </location>
</feature>
<evidence type="ECO:0000313" key="4">
    <source>
        <dbReference type="EMBL" id="KAK4384635.1"/>
    </source>
</evidence>
<protein>
    <recommendedName>
        <fullName evidence="3">Aminotransferase-like plant mobile domain-containing protein</fullName>
    </recommendedName>
</protein>
<accession>A0AAE1TB11</accession>
<dbReference type="PANTHER" id="PTHR36607">
    <property type="entry name" value="1,2-DIHYDROXY-3-KETO-5-METHYLTHIOPENTENE DIOXYGENASE 4"/>
    <property type="match status" value="1"/>
</dbReference>
<dbReference type="EMBL" id="JACGWL010000051">
    <property type="protein sequence ID" value="KAK4384635.1"/>
    <property type="molecule type" value="Genomic_DNA"/>
</dbReference>
<dbReference type="Pfam" id="PF10536">
    <property type="entry name" value="PMD"/>
    <property type="match status" value="1"/>
</dbReference>
<reference evidence="4" key="1">
    <citation type="submission" date="2020-06" db="EMBL/GenBank/DDBJ databases">
        <authorList>
            <person name="Li T."/>
            <person name="Hu X."/>
            <person name="Zhang T."/>
            <person name="Song X."/>
            <person name="Zhang H."/>
            <person name="Dai N."/>
            <person name="Sheng W."/>
            <person name="Hou X."/>
            <person name="Wei L."/>
        </authorList>
    </citation>
    <scope>NUCLEOTIDE SEQUENCE</scope>
    <source>
        <strain evidence="4">K16</strain>
        <tissue evidence="4">Leaf</tissue>
    </source>
</reference>
<sequence length="516" mass="58758">MSISLWDLHELVGLPMMCCLYDEVVPSTQELTGVGEKRERFIPRSCKYLLYAYHLLQSADDNRCSHVSIDKWVKFWSKKTTKYHPPPPRKAKKTVRPKSTHNSLGDIAIHERWSTAEEALFAKLCIERSLKEEVYLAAYLACWLCLFVLPGKDVNSIRPSTFKMASLMANGRRVNLAIPILASIYEGLNTVATSPKPSGTSHSFPIHFVYAWLACYFKTHYSVWQELRGPKMTRLSGEGGAKYYEPREARKRIHKAEFVSWACNMLVKAEPFKFVDDGRAEELDHSYFIAIRLSYLTLRRGGRFIVEPYSPHRFGRQFGPKSIKITLKRKKDEDKQVDGGENDPPHALIPPIVIECDSQAAVVEVSKEKCSSHDVAGSDRSNKNRHWKRQRKEAMSLKATETNECIALEDEVQSIDVGEESETSHSSTMTSPLGMDLKGNNLHLLLRCQYLKSSEQLKEVKARLQDVQAKASEEASKIQSVMDELEHVEEDIAVLKGRRTNLCATLKEKKQLNHDT</sequence>
<feature type="domain" description="Aminotransferase-like plant mobile" evidence="3">
    <location>
        <begin position="118"/>
        <end position="327"/>
    </location>
</feature>
<dbReference type="Proteomes" id="UP001289374">
    <property type="component" value="Unassembled WGS sequence"/>
</dbReference>
<proteinExistence type="predicted"/>
<name>A0AAE1TB11_9LAMI</name>
<organism evidence="4 5">
    <name type="scientific">Sesamum angolense</name>
    <dbReference type="NCBI Taxonomy" id="2727404"/>
    <lineage>
        <taxon>Eukaryota</taxon>
        <taxon>Viridiplantae</taxon>
        <taxon>Streptophyta</taxon>
        <taxon>Embryophyta</taxon>
        <taxon>Tracheophyta</taxon>
        <taxon>Spermatophyta</taxon>
        <taxon>Magnoliopsida</taxon>
        <taxon>eudicotyledons</taxon>
        <taxon>Gunneridae</taxon>
        <taxon>Pentapetalae</taxon>
        <taxon>asterids</taxon>
        <taxon>lamiids</taxon>
        <taxon>Lamiales</taxon>
        <taxon>Pedaliaceae</taxon>
        <taxon>Sesamum</taxon>
    </lineage>
</organism>
<feature type="region of interest" description="Disordered" evidence="2">
    <location>
        <begin position="329"/>
        <end position="349"/>
    </location>
</feature>
<evidence type="ECO:0000259" key="3">
    <source>
        <dbReference type="Pfam" id="PF10536"/>
    </source>
</evidence>
<gene>
    <name evidence="4" type="ORF">Sango_3041400</name>
</gene>
<feature type="coiled-coil region" evidence="1">
    <location>
        <begin position="450"/>
        <end position="498"/>
    </location>
</feature>